<dbReference type="InterPro" id="IPR050811">
    <property type="entry name" value="Phosphate_ABC_transporter"/>
</dbReference>
<dbReference type="KEGG" id="pnu:Pnuc_1147"/>
<dbReference type="Proteomes" id="UP000000231">
    <property type="component" value="Chromosome"/>
</dbReference>
<dbReference type="AlphaFoldDB" id="A4SXZ9"/>
<dbReference type="EMBL" id="CP000655">
    <property type="protein sequence ID" value="ABP34363.1"/>
    <property type="molecule type" value="Genomic_DNA"/>
</dbReference>
<evidence type="ECO:0000313" key="3">
    <source>
        <dbReference type="EMBL" id="ABP34363.1"/>
    </source>
</evidence>
<dbReference type="eggNOG" id="COG0226">
    <property type="taxonomic scope" value="Bacteria"/>
</dbReference>
<dbReference type="PANTHER" id="PTHR30570">
    <property type="entry name" value="PERIPLASMIC PHOSPHATE BINDING COMPONENT OF PHOSPHATE ABC TRANSPORTER"/>
    <property type="match status" value="1"/>
</dbReference>
<evidence type="ECO:0000313" key="4">
    <source>
        <dbReference type="Proteomes" id="UP000000231"/>
    </source>
</evidence>
<dbReference type="HOGENOM" id="CLU_026228_5_1_4"/>
<dbReference type="Gene3D" id="3.40.190.10">
    <property type="entry name" value="Periplasmic binding protein-like II"/>
    <property type="match status" value="2"/>
</dbReference>
<organism evidence="3 4">
    <name type="scientific">Polynucleobacter asymbioticus (strain DSM 18221 / CIP 109841 / QLW-P1DMWA-1)</name>
    <name type="common">Polynucleobacter necessarius subsp. asymbioticus</name>
    <dbReference type="NCBI Taxonomy" id="312153"/>
    <lineage>
        <taxon>Bacteria</taxon>
        <taxon>Pseudomonadati</taxon>
        <taxon>Pseudomonadota</taxon>
        <taxon>Betaproteobacteria</taxon>
        <taxon>Burkholderiales</taxon>
        <taxon>Burkholderiaceae</taxon>
        <taxon>Polynucleobacter</taxon>
    </lineage>
</organism>
<feature type="domain" description="PBP" evidence="2">
    <location>
        <begin position="14"/>
        <end position="243"/>
    </location>
</feature>
<dbReference type="Pfam" id="PF12849">
    <property type="entry name" value="PBP_like_2"/>
    <property type="match status" value="1"/>
</dbReference>
<dbReference type="RefSeq" id="WP_011902988.1">
    <property type="nucleotide sequence ID" value="NC_009379.1"/>
</dbReference>
<sequence length="263" mass="28481">MPTNSAEMDALQFIQLRGSSTVLKVIQRIGSAYMDTYPDIRLPLVGGGTAMGYKSVLDGTSDIGMAAGQMPASIEVWATRNHLSIQNVTIAIDGISPIVNLANPTNDLTLDQLHDIFTGKITNWNALGKFSGPINVISHDPQLGTYETWKREVAGKDYITLKAKVVNHLAELNSAIMSDPHAISYVGNTFLDKAKVKPLTVNGLAPSIQNIQQEKYPIRSKLQLLTTSSPSKEVSNFVAYCLDPSQGQTIIKEMGLVPVAKLS</sequence>
<protein>
    <submittedName>
        <fullName evidence="3">Phosphate ABC transporter substrate-binding protein, PhoT family</fullName>
    </submittedName>
</protein>
<proteinExistence type="predicted"/>
<keyword evidence="1" id="KW-0732">Signal</keyword>
<dbReference type="SUPFAM" id="SSF53850">
    <property type="entry name" value="Periplasmic binding protein-like II"/>
    <property type="match status" value="1"/>
</dbReference>
<reference evidence="3 4" key="1">
    <citation type="journal article" date="2012" name="Stand. Genomic Sci.">
        <title>Complete genome sequence of Polynucleobacter necessarius subsp. asymbioticus type strain (QLW-P1DMWA-1(T)).</title>
        <authorList>
            <person name="Meincke L."/>
            <person name="Copeland A."/>
            <person name="Lapidus A."/>
            <person name="Lucas S."/>
            <person name="Berry K.W."/>
            <person name="Del Rio T.G."/>
            <person name="Hammon N."/>
            <person name="Dalin E."/>
            <person name="Tice H."/>
            <person name="Pitluck S."/>
            <person name="Richardson P."/>
            <person name="Bruce D."/>
            <person name="Goodwin L."/>
            <person name="Han C."/>
            <person name="Tapia R."/>
            <person name="Detter J.C."/>
            <person name="Schmutz J."/>
            <person name="Brettin T."/>
            <person name="Larimer F."/>
            <person name="Land M."/>
            <person name="Hauser L."/>
            <person name="Kyrpides N.C."/>
            <person name="Ivanova N."/>
            <person name="Goker M."/>
            <person name="Woyke T."/>
            <person name="Wu Q.L."/>
            <person name="Pockl M."/>
            <person name="Hahn M.W."/>
            <person name="Klenk H.P."/>
        </authorList>
    </citation>
    <scope>NUCLEOTIDE SEQUENCE [LARGE SCALE GENOMIC DNA]</scope>
    <source>
        <strain evidence="4">DSM 18221 / CIP 109841 / QLW-P1DMWA-1</strain>
    </source>
</reference>
<dbReference type="GeneID" id="31481532"/>
<gene>
    <name evidence="3" type="ordered locus">Pnuc_1147</name>
</gene>
<dbReference type="InterPro" id="IPR024370">
    <property type="entry name" value="PBP_domain"/>
</dbReference>
<dbReference type="PANTHER" id="PTHR30570:SF1">
    <property type="entry name" value="PHOSPHATE-BINDING PROTEIN PSTS"/>
    <property type="match status" value="1"/>
</dbReference>
<name>A4SXZ9_POLAQ</name>
<keyword evidence="4" id="KW-1185">Reference proteome</keyword>
<accession>A4SXZ9</accession>
<evidence type="ECO:0000256" key="1">
    <source>
        <dbReference type="ARBA" id="ARBA00022729"/>
    </source>
</evidence>
<evidence type="ECO:0000259" key="2">
    <source>
        <dbReference type="Pfam" id="PF12849"/>
    </source>
</evidence>
<dbReference type="CDD" id="cd13653">
    <property type="entry name" value="PBP2_phosphate_like_1"/>
    <property type="match status" value="1"/>
</dbReference>